<name>A0MCR0_HALCO</name>
<evidence type="ECO:0000256" key="1">
    <source>
        <dbReference type="SAM" id="SignalP"/>
    </source>
</evidence>
<dbReference type="EMBL" id="DQ453746">
    <property type="protein sequence ID" value="ABE72951.1"/>
    <property type="molecule type" value="mRNA"/>
</dbReference>
<gene>
    <name evidence="3" type="primary">VEZP10</name>
</gene>
<organism evidence="3">
    <name type="scientific">Haliotis corrugata</name>
    <name type="common">Pink abalone</name>
    <dbReference type="NCBI Taxonomy" id="6453"/>
    <lineage>
        <taxon>Eukaryota</taxon>
        <taxon>Metazoa</taxon>
        <taxon>Spiralia</taxon>
        <taxon>Lophotrochozoa</taxon>
        <taxon>Mollusca</taxon>
        <taxon>Gastropoda</taxon>
        <taxon>Vetigastropoda</taxon>
        <taxon>Lepetellida</taxon>
        <taxon>Haliotoidea</taxon>
        <taxon>Haliotidae</taxon>
        <taxon>Haliotis</taxon>
    </lineage>
</organism>
<dbReference type="AlphaFoldDB" id="A0MCR0"/>
<keyword evidence="1" id="KW-0732">Signal</keyword>
<dbReference type="Pfam" id="PF25272">
    <property type="entry name" value="VERL_C"/>
    <property type="match status" value="1"/>
</dbReference>
<dbReference type="InterPro" id="IPR057371">
    <property type="entry name" value="VERL_C"/>
</dbReference>
<proteinExistence type="evidence at transcript level"/>
<reference evidence="3" key="1">
    <citation type="journal article" date="2006" name="Proc. Natl. Acad. Sci. U.S.A.">
        <title>Rapidly evolving zona pellucida domain proteins are a major component of the vitelline envelope of abalone eggs.</title>
        <authorList>
            <person name="Aagaard J.E."/>
            <person name="Yi X."/>
            <person name="MacCoss M.J."/>
            <person name="Swanson W.J."/>
        </authorList>
    </citation>
    <scope>NUCLEOTIDE SEQUENCE</scope>
</reference>
<evidence type="ECO:0000313" key="3">
    <source>
        <dbReference type="EMBL" id="ABE72951.1"/>
    </source>
</evidence>
<feature type="chain" id="PRO_5002627792" evidence="1">
    <location>
        <begin position="20"/>
        <end position="321"/>
    </location>
</feature>
<dbReference type="InterPro" id="IPR001507">
    <property type="entry name" value="ZP_dom"/>
</dbReference>
<accession>A0MCR0</accession>
<feature type="signal peptide" evidence="1">
    <location>
        <begin position="1"/>
        <end position="19"/>
    </location>
</feature>
<sequence length="321" mass="33568">MSVGYTALALLLTSVVARAEIPAGYIMQVTPNCGANDKADASVTIVTDLNAKAKAVCLGGKEVAFTSTDGVNFNLPFSYPGQGSKPCSFTRRTKSRVYAVKVIVSYGEPGSLVHQYTEEHTVTCTFSPKGSDSSKNQKIADTLIAAKEIQTNVGSTSSSTIHLKMVDVLGHNLNGRSVDLGRTVQLKAVNTGSEAGIRPISCDAIDGSSARYAILRAGCGDGIVFPKNIGFTTIGKKTQSPYFEAFTVNVNSALKFECNFTMCASKCDGNSCTNAGIGKRDVSGMSAHRGYAVVATDAVAIVNTAPGEGGVGDVHVDRSQQ</sequence>
<protein>
    <submittedName>
        <fullName evidence="3">Vitelline envelope zona pellucida domain 10</fullName>
    </submittedName>
</protein>
<dbReference type="PROSITE" id="PS51034">
    <property type="entry name" value="ZP_2"/>
    <property type="match status" value="1"/>
</dbReference>
<feature type="domain" description="ZP" evidence="2">
    <location>
        <begin position="32"/>
        <end position="279"/>
    </location>
</feature>
<evidence type="ECO:0000259" key="2">
    <source>
        <dbReference type="PROSITE" id="PS51034"/>
    </source>
</evidence>